<accession>A0A6A5CDP5</accession>
<keyword evidence="3" id="KW-1185">Reference proteome</keyword>
<proteinExistence type="predicted"/>
<dbReference type="OrthoDB" id="10260373at2759"/>
<evidence type="ECO:0000313" key="2">
    <source>
        <dbReference type="EMBL" id="KAF0984694.1"/>
    </source>
</evidence>
<reference evidence="2 3" key="1">
    <citation type="journal article" date="2019" name="Sci. Rep.">
        <title>Nanopore sequencing improves the draft genome of the human pathogenic amoeba Naegleria fowleri.</title>
        <authorList>
            <person name="Liechti N."/>
            <person name="Schurch N."/>
            <person name="Bruggmann R."/>
            <person name="Wittwer M."/>
        </authorList>
    </citation>
    <scope>NUCLEOTIDE SEQUENCE [LARGE SCALE GENOMIC DNA]</scope>
    <source>
        <strain evidence="2 3">ATCC 30894</strain>
    </source>
</reference>
<dbReference type="GeneID" id="68107811"/>
<keyword evidence="1" id="KW-0472">Membrane</keyword>
<dbReference type="VEuPathDB" id="AmoebaDB:NfTy_002270"/>
<keyword evidence="1" id="KW-0812">Transmembrane</keyword>
<dbReference type="Proteomes" id="UP000444721">
    <property type="component" value="Unassembled WGS sequence"/>
</dbReference>
<evidence type="ECO:0000256" key="1">
    <source>
        <dbReference type="SAM" id="Phobius"/>
    </source>
</evidence>
<dbReference type="AlphaFoldDB" id="A0A6A5CDP5"/>
<dbReference type="VEuPathDB" id="AmoebaDB:NF0128130"/>
<keyword evidence="1" id="KW-1133">Transmembrane helix</keyword>
<dbReference type="EMBL" id="VFQX01000002">
    <property type="protein sequence ID" value="KAF0984694.1"/>
    <property type="molecule type" value="Genomic_DNA"/>
</dbReference>
<feature type="transmembrane region" description="Helical" evidence="1">
    <location>
        <begin position="71"/>
        <end position="96"/>
    </location>
</feature>
<sequence>MLYATPFPPTSSSANANYVITYDTLLEKFEDMYPILLENRVSPQQFSETIARCSQIMREHMAHIQARPLRAFLIVFGIVMISTLLLTAIPLMIYFLAYANNDQYNNGWWVWITFPILYVFVIIGLSMWSIRRRQQIVKRHAQCKADLQQFLQSENQNKYMRVGVQFVLDYNTSIIMGSRYTTIMTYKHLVSVPSVALYINNQQQQHGGAMMVPVVVAQQQPPMMVGQVGYQQVMPSYQVPPTSAATTTSSATPIYYTQQPIREDEKMDQPNQPLMQQQHHYM</sequence>
<organism evidence="2 3">
    <name type="scientific">Naegleria fowleri</name>
    <name type="common">Brain eating amoeba</name>
    <dbReference type="NCBI Taxonomy" id="5763"/>
    <lineage>
        <taxon>Eukaryota</taxon>
        <taxon>Discoba</taxon>
        <taxon>Heterolobosea</taxon>
        <taxon>Tetramitia</taxon>
        <taxon>Eutetramitia</taxon>
        <taxon>Vahlkampfiidae</taxon>
        <taxon>Naegleria</taxon>
    </lineage>
</organism>
<dbReference type="VEuPathDB" id="AmoebaDB:FDP41_000593"/>
<evidence type="ECO:0000313" key="3">
    <source>
        <dbReference type="Proteomes" id="UP000444721"/>
    </source>
</evidence>
<name>A0A6A5CDP5_NAEFO</name>
<feature type="transmembrane region" description="Helical" evidence="1">
    <location>
        <begin position="108"/>
        <end position="130"/>
    </location>
</feature>
<dbReference type="RefSeq" id="XP_044569407.1">
    <property type="nucleotide sequence ID" value="XM_044709508.1"/>
</dbReference>
<comment type="caution">
    <text evidence="2">The sequence shown here is derived from an EMBL/GenBank/DDBJ whole genome shotgun (WGS) entry which is preliminary data.</text>
</comment>
<dbReference type="OMA" id="MANIQTS"/>
<protein>
    <submittedName>
        <fullName evidence="2">Uncharacterized protein</fullName>
    </submittedName>
</protein>
<gene>
    <name evidence="2" type="ORF">FDP41_000593</name>
</gene>